<proteinExistence type="predicted"/>
<dbReference type="AlphaFoldDB" id="A0A432MDJ2"/>
<dbReference type="Pfam" id="PF03203">
    <property type="entry name" value="MerC"/>
    <property type="match status" value="1"/>
</dbReference>
<feature type="transmembrane region" description="Helical" evidence="1">
    <location>
        <begin position="50"/>
        <end position="69"/>
    </location>
</feature>
<accession>A0A432MDJ2</accession>
<keyword evidence="1" id="KW-0472">Membrane</keyword>
<feature type="transmembrane region" description="Helical" evidence="1">
    <location>
        <begin position="21"/>
        <end position="44"/>
    </location>
</feature>
<keyword evidence="1" id="KW-1133">Transmembrane helix</keyword>
<dbReference type="Proteomes" id="UP000280296">
    <property type="component" value="Unassembled WGS sequence"/>
</dbReference>
<evidence type="ECO:0000256" key="1">
    <source>
        <dbReference type="SAM" id="Phobius"/>
    </source>
</evidence>
<dbReference type="InterPro" id="IPR004891">
    <property type="entry name" value="Mercury-R_MerC"/>
</dbReference>
<reference evidence="2 3" key="2">
    <citation type="submission" date="2019-01" db="EMBL/GenBank/DDBJ databases">
        <title>Tautonia sociabilis, a novel thermotolerant planctomycete of Isosphaeraceae family, isolated from a 4000 m deep subterranean habitat.</title>
        <authorList>
            <person name="Kovaleva O.L."/>
            <person name="Elcheninov A.G."/>
            <person name="Van Heerden E."/>
            <person name="Toshchakov S.V."/>
            <person name="Novikov A."/>
            <person name="Bonch-Osmolovskaya E.A."/>
            <person name="Kublanov I.V."/>
        </authorList>
    </citation>
    <scope>NUCLEOTIDE SEQUENCE [LARGE SCALE GENOMIC DNA]</scope>
    <source>
        <strain evidence="2 3">GM2012</strain>
    </source>
</reference>
<feature type="transmembrane region" description="Helical" evidence="1">
    <location>
        <begin position="100"/>
        <end position="120"/>
    </location>
</feature>
<dbReference type="OrthoDB" id="34373at2"/>
<sequence>MSLAALRPSIDRIGVALSASCAVHCLLTPLLLAVSSAGLLSWLADERLELGLIAAALLIGVIGIGTGCVRHRRYGLIALPAVAIALIAASRLLEESPAETALVVVGGLTLAAAHVVNLYFCRRCESCSPVASSGFDPESGVA</sequence>
<dbReference type="GO" id="GO:0016020">
    <property type="term" value="C:membrane"/>
    <property type="evidence" value="ECO:0007669"/>
    <property type="project" value="InterPro"/>
</dbReference>
<evidence type="ECO:0000313" key="2">
    <source>
        <dbReference type="EMBL" id="RUL82794.1"/>
    </source>
</evidence>
<name>A0A432MDJ2_9BACT</name>
<evidence type="ECO:0000313" key="3">
    <source>
        <dbReference type="Proteomes" id="UP000280296"/>
    </source>
</evidence>
<dbReference type="EMBL" id="RYZH01000068">
    <property type="protein sequence ID" value="RUL82794.1"/>
    <property type="molecule type" value="Genomic_DNA"/>
</dbReference>
<dbReference type="RefSeq" id="WP_126727829.1">
    <property type="nucleotide sequence ID" value="NZ_RYZH01000068.1"/>
</dbReference>
<gene>
    <name evidence="2" type="ORF">TsocGM_23125</name>
</gene>
<reference evidence="2 3" key="1">
    <citation type="submission" date="2018-12" db="EMBL/GenBank/DDBJ databases">
        <authorList>
            <person name="Toschakov S.V."/>
        </authorList>
    </citation>
    <scope>NUCLEOTIDE SEQUENCE [LARGE SCALE GENOMIC DNA]</scope>
    <source>
        <strain evidence="2 3">GM2012</strain>
    </source>
</reference>
<organism evidence="2 3">
    <name type="scientific">Tautonia sociabilis</name>
    <dbReference type="NCBI Taxonomy" id="2080755"/>
    <lineage>
        <taxon>Bacteria</taxon>
        <taxon>Pseudomonadati</taxon>
        <taxon>Planctomycetota</taxon>
        <taxon>Planctomycetia</taxon>
        <taxon>Isosphaerales</taxon>
        <taxon>Isosphaeraceae</taxon>
        <taxon>Tautonia</taxon>
    </lineage>
</organism>
<keyword evidence="1" id="KW-0812">Transmembrane</keyword>
<protein>
    <submittedName>
        <fullName evidence="2">MerC domain-containing protein</fullName>
    </submittedName>
</protein>
<feature type="transmembrane region" description="Helical" evidence="1">
    <location>
        <begin position="76"/>
        <end position="94"/>
    </location>
</feature>
<keyword evidence="3" id="KW-1185">Reference proteome</keyword>
<comment type="caution">
    <text evidence="2">The sequence shown here is derived from an EMBL/GenBank/DDBJ whole genome shotgun (WGS) entry which is preliminary data.</text>
</comment>
<dbReference type="GO" id="GO:0015097">
    <property type="term" value="F:mercury ion transmembrane transporter activity"/>
    <property type="evidence" value="ECO:0007669"/>
    <property type="project" value="InterPro"/>
</dbReference>